<protein>
    <submittedName>
        <fullName evidence="1">CLUMA_CG012538, isoform A</fullName>
    </submittedName>
</protein>
<evidence type="ECO:0000313" key="1">
    <source>
        <dbReference type="EMBL" id="CRK99189.1"/>
    </source>
</evidence>
<dbReference type="Proteomes" id="UP000183832">
    <property type="component" value="Unassembled WGS sequence"/>
</dbReference>
<organism evidence="1 2">
    <name type="scientific">Clunio marinus</name>
    <dbReference type="NCBI Taxonomy" id="568069"/>
    <lineage>
        <taxon>Eukaryota</taxon>
        <taxon>Metazoa</taxon>
        <taxon>Ecdysozoa</taxon>
        <taxon>Arthropoda</taxon>
        <taxon>Hexapoda</taxon>
        <taxon>Insecta</taxon>
        <taxon>Pterygota</taxon>
        <taxon>Neoptera</taxon>
        <taxon>Endopterygota</taxon>
        <taxon>Diptera</taxon>
        <taxon>Nematocera</taxon>
        <taxon>Chironomoidea</taxon>
        <taxon>Chironomidae</taxon>
        <taxon>Clunio</taxon>
    </lineage>
</organism>
<accession>A0A1J1IG09</accession>
<evidence type="ECO:0000313" key="2">
    <source>
        <dbReference type="Proteomes" id="UP000183832"/>
    </source>
</evidence>
<dbReference type="EMBL" id="CVRI01000049">
    <property type="protein sequence ID" value="CRK99189.1"/>
    <property type="molecule type" value="Genomic_DNA"/>
</dbReference>
<sequence length="85" mass="10038">MMQVAFANSKSDFVLYQRKLHFQRSTQILPACSISRTEYFDSYNSKKTTIKQSLCLYSKKRTQKLSLNEKKKLISARQSTQIYYP</sequence>
<keyword evidence="2" id="KW-1185">Reference proteome</keyword>
<dbReference type="AlphaFoldDB" id="A0A1J1IG09"/>
<proteinExistence type="predicted"/>
<name>A0A1J1IG09_9DIPT</name>
<reference evidence="1 2" key="1">
    <citation type="submission" date="2015-04" db="EMBL/GenBank/DDBJ databases">
        <authorList>
            <person name="Syromyatnikov M.Y."/>
            <person name="Popov V.N."/>
        </authorList>
    </citation>
    <scope>NUCLEOTIDE SEQUENCE [LARGE SCALE GENOMIC DNA]</scope>
</reference>
<gene>
    <name evidence="1" type="ORF">CLUMA_CG012538</name>
</gene>